<organism evidence="3 4">
    <name type="scientific">Brettanomyces naardenensis</name>
    <name type="common">Yeast</name>
    <dbReference type="NCBI Taxonomy" id="13370"/>
    <lineage>
        <taxon>Eukaryota</taxon>
        <taxon>Fungi</taxon>
        <taxon>Dikarya</taxon>
        <taxon>Ascomycota</taxon>
        <taxon>Saccharomycotina</taxon>
        <taxon>Pichiomycetes</taxon>
        <taxon>Pichiales</taxon>
        <taxon>Pichiaceae</taxon>
        <taxon>Brettanomyces</taxon>
    </lineage>
</organism>
<dbReference type="PIRSF" id="PIRSF004557">
    <property type="entry name" value="SecY"/>
    <property type="match status" value="1"/>
</dbReference>
<keyword evidence="2" id="KW-1133">Transmembrane helix</keyword>
<dbReference type="Gene3D" id="1.10.3370.10">
    <property type="entry name" value="SecY subunit domain"/>
    <property type="match status" value="1"/>
</dbReference>
<accession>A0A448YRN8</accession>
<evidence type="ECO:0000256" key="1">
    <source>
        <dbReference type="RuleBase" id="RU004349"/>
    </source>
</evidence>
<dbReference type="FunCoup" id="A0A448YRN8">
    <property type="interactions" value="168"/>
</dbReference>
<dbReference type="SUPFAM" id="SSF103491">
    <property type="entry name" value="Preprotein translocase SecY subunit"/>
    <property type="match status" value="1"/>
</dbReference>
<dbReference type="OrthoDB" id="420669at2759"/>
<feature type="transmembrane region" description="Helical" evidence="2">
    <location>
        <begin position="192"/>
        <end position="216"/>
    </location>
</feature>
<evidence type="ECO:0000313" key="4">
    <source>
        <dbReference type="Proteomes" id="UP000290900"/>
    </source>
</evidence>
<feature type="transmembrane region" description="Helical" evidence="2">
    <location>
        <begin position="118"/>
        <end position="138"/>
    </location>
</feature>
<dbReference type="EMBL" id="CAACVR010000045">
    <property type="protein sequence ID" value="VEU23560.1"/>
    <property type="molecule type" value="Genomic_DNA"/>
</dbReference>
<dbReference type="PANTHER" id="PTHR10906">
    <property type="entry name" value="SECY/SEC61-ALPHA FAMILY MEMBER"/>
    <property type="match status" value="1"/>
</dbReference>
<gene>
    <name evidence="3" type="ORF">BRENAR_LOCUS4290</name>
</gene>
<keyword evidence="2" id="KW-0812">Transmembrane</keyword>
<dbReference type="Proteomes" id="UP000290900">
    <property type="component" value="Unassembled WGS sequence"/>
</dbReference>
<dbReference type="InterPro" id="IPR002208">
    <property type="entry name" value="SecY/SEC61-alpha"/>
</dbReference>
<proteinExistence type="inferred from homology"/>
<dbReference type="Pfam" id="PF00344">
    <property type="entry name" value="SecY"/>
    <property type="match status" value="1"/>
</dbReference>
<feature type="transmembrane region" description="Helical" evidence="2">
    <location>
        <begin position="253"/>
        <end position="272"/>
    </location>
</feature>
<feature type="transmembrane region" description="Helical" evidence="2">
    <location>
        <begin position="33"/>
        <end position="54"/>
    </location>
</feature>
<evidence type="ECO:0000313" key="3">
    <source>
        <dbReference type="EMBL" id="VEU23560.1"/>
    </source>
</evidence>
<keyword evidence="2" id="KW-0472">Membrane</keyword>
<feature type="transmembrane region" description="Helical" evidence="2">
    <location>
        <begin position="74"/>
        <end position="97"/>
    </location>
</feature>
<comment type="similarity">
    <text evidence="1">Belongs to the SecY/SEC61-alpha family.</text>
</comment>
<dbReference type="STRING" id="13370.A0A448YRN8"/>
<keyword evidence="4" id="KW-1185">Reference proteome</keyword>
<sequence>MSGIRLLDLIKPFASIVPEIELPYEKSIFDEKVVYTIAIAVVYLLLGLPINGVNDEKIADPFSWLRGTFASQPGTLLEFGVLPAVLSAFLWQILAGLKFIRIDFHSSNDRQLFQTLQKITSIVFGLTFAALLAFADYFEPIDYFTRTPEGSESLLSPSFMSKVLIVAELTVSNTIVTLLAELLDKGYGFGPGILAFITVSSATTLSTSLLGLTTVWTPRGSESTGALVQFIRNLFSADSYSYAIYEAFTRQNLANLTQVYVAIAAFIVVVYLSNCRSEISIKSSKVRSMVSVYPVKLVYCGAIPLIFTYAVLYAFNIVGFSASRIFAGNKFVELLGSWELEPEFKRTSNLNSGLLFLISAAPSSSNTILNLIRPFTYISFVVIVSTLFSEAWPGMSGSAPKDTAKQFKDQDLALVGRRDISVSKELAKVIIPSARIGAIITSFAAAFCECSGRSKGLTYGTIAGILSGLSILEELVQEWQQTGAAANSQLSQFLPTQ</sequence>
<reference evidence="3 4" key="1">
    <citation type="submission" date="2018-12" db="EMBL/GenBank/DDBJ databases">
        <authorList>
            <person name="Tiukova I."/>
            <person name="Dainat J."/>
        </authorList>
    </citation>
    <scope>NUCLEOTIDE SEQUENCE [LARGE SCALE GENOMIC DNA]</scope>
</reference>
<dbReference type="InterPro" id="IPR023201">
    <property type="entry name" value="SecY_dom_sf"/>
</dbReference>
<protein>
    <submittedName>
        <fullName evidence="3">DEKNAAC104743</fullName>
    </submittedName>
</protein>
<name>A0A448YRN8_BRENA</name>
<feature type="transmembrane region" description="Helical" evidence="2">
    <location>
        <begin position="293"/>
        <end position="315"/>
    </location>
</feature>
<feature type="transmembrane region" description="Helical" evidence="2">
    <location>
        <begin position="158"/>
        <end position="180"/>
    </location>
</feature>
<dbReference type="AlphaFoldDB" id="A0A448YRN8"/>
<dbReference type="GO" id="GO:0016020">
    <property type="term" value="C:membrane"/>
    <property type="evidence" value="ECO:0007669"/>
    <property type="project" value="InterPro"/>
</dbReference>
<dbReference type="GO" id="GO:0015031">
    <property type="term" value="P:protein transport"/>
    <property type="evidence" value="ECO:0007669"/>
    <property type="project" value="InterPro"/>
</dbReference>
<dbReference type="InParanoid" id="A0A448YRN8"/>
<evidence type="ECO:0000256" key="2">
    <source>
        <dbReference type="SAM" id="Phobius"/>
    </source>
</evidence>